<feature type="transmembrane region" description="Helical" evidence="8">
    <location>
        <begin position="212"/>
        <end position="236"/>
    </location>
</feature>
<dbReference type="Proteomes" id="UP000067689">
    <property type="component" value="Chromosome"/>
</dbReference>
<dbReference type="PROSITE" id="PS50928">
    <property type="entry name" value="ABC_TM1"/>
    <property type="match status" value="1"/>
</dbReference>
<dbReference type="EMBL" id="CP011502">
    <property type="protein sequence ID" value="ALX05517.1"/>
    <property type="molecule type" value="Genomic_DNA"/>
</dbReference>
<comment type="subcellular location">
    <subcellularLocation>
        <location evidence="1">Cell membrane</location>
        <topology evidence="1">Multi-pass membrane protein</topology>
    </subcellularLocation>
</comment>
<keyword evidence="4 8" id="KW-0812">Transmembrane</keyword>
<evidence type="ECO:0000256" key="3">
    <source>
        <dbReference type="ARBA" id="ARBA00022475"/>
    </source>
</evidence>
<keyword evidence="6 8" id="KW-0472">Membrane</keyword>
<dbReference type="PATRIC" id="fig|2041.4.peg.2670"/>
<dbReference type="AlphaFoldDB" id="A0A0U4CXU5"/>
<dbReference type="KEGG" id="aer:AERYTH_12830"/>
<dbReference type="PANTHER" id="PTHR32243">
    <property type="entry name" value="MALTOSE TRANSPORT SYSTEM PERMEASE-RELATED"/>
    <property type="match status" value="1"/>
</dbReference>
<proteinExistence type="predicted"/>
<name>A0A0U4CXU5_9ACTN</name>
<feature type="transmembrane region" description="Helical" evidence="8">
    <location>
        <begin position="100"/>
        <end position="121"/>
    </location>
</feature>
<evidence type="ECO:0000313" key="11">
    <source>
        <dbReference type="Proteomes" id="UP000067689"/>
    </source>
</evidence>
<evidence type="ECO:0000256" key="6">
    <source>
        <dbReference type="ARBA" id="ARBA00023136"/>
    </source>
</evidence>
<evidence type="ECO:0000256" key="7">
    <source>
        <dbReference type="SAM" id="MobiDB-lite"/>
    </source>
</evidence>
<evidence type="ECO:0000256" key="5">
    <source>
        <dbReference type="ARBA" id="ARBA00022989"/>
    </source>
</evidence>
<feature type="region of interest" description="Disordered" evidence="7">
    <location>
        <begin position="1"/>
        <end position="90"/>
    </location>
</feature>
<keyword evidence="5 8" id="KW-1133">Transmembrane helix</keyword>
<feature type="transmembrane region" description="Helical" evidence="8">
    <location>
        <begin position="283"/>
        <end position="305"/>
    </location>
</feature>
<feature type="transmembrane region" description="Helical" evidence="8">
    <location>
        <begin position="127"/>
        <end position="146"/>
    </location>
</feature>
<evidence type="ECO:0000256" key="2">
    <source>
        <dbReference type="ARBA" id="ARBA00022448"/>
    </source>
</evidence>
<protein>
    <recommendedName>
        <fullName evidence="9">ABC transmembrane type-1 domain-containing protein</fullName>
    </recommendedName>
</protein>
<feature type="transmembrane region" description="Helical" evidence="8">
    <location>
        <begin position="326"/>
        <end position="348"/>
    </location>
</feature>
<evidence type="ECO:0000256" key="1">
    <source>
        <dbReference type="ARBA" id="ARBA00004651"/>
    </source>
</evidence>
<dbReference type="PANTHER" id="PTHR32243:SF18">
    <property type="entry name" value="INNER MEMBRANE ABC TRANSPORTER PERMEASE PROTEIN YCJP"/>
    <property type="match status" value="1"/>
</dbReference>
<reference evidence="10 11" key="1">
    <citation type="journal article" date="1991" name="Int. J. Syst. Bacteriol.">
        <title>Description of the erythromycin-producing bacterium Arthrobacter sp. strain NRRL B-3381 as Aeromicrobium erythreum gen. nov., sp. nov.</title>
        <authorList>
            <person name="Miller E.S."/>
            <person name="Woese C.R."/>
            <person name="Brenner S."/>
        </authorList>
    </citation>
    <scope>NUCLEOTIDE SEQUENCE [LARGE SCALE GENOMIC DNA]</scope>
    <source>
        <strain evidence="10 11">AR18</strain>
    </source>
</reference>
<sequence>MAAAPARHVARRRAGRGGGRPLPRDGRAPRAGGSAARGALRRGAHRARADVGDDLRELRARSRSSLRRPAVGAGGPGRSRPRRRPATREACVNPTVRSRLWAAGTAFVVGFVLANVGVLVVTGADRWLWVAVAAVLMGTGAVGVLVADTRRRLSLWAVLGLELAVVGTVAPLWWTAAVALTPSGTAATSMLPSSPRWSVLGDALRRDDVREAALTSVVVATAATVVAMLVAVPAAYALARRRVRGGRAVPVVVVGVLLLPLVAFAGPWSDTADALGLLGSRWAVAPVLLLVAVPLAVFLSIPVLRDAPWSLRDSIRSDGADRRQELRAFAVPVLLPDLLVVAALVWVLSAQDVVLGAALGPTPDARTLPATLLLGQVPPAQAAAVGLLWLLPVIVLLAVAPRRVRRLIGRDHP</sequence>
<feature type="transmembrane region" description="Helical" evidence="8">
    <location>
        <begin position="153"/>
        <end position="174"/>
    </location>
</feature>
<gene>
    <name evidence="10" type="ORF">AERYTH_12830</name>
</gene>
<feature type="transmembrane region" description="Helical" evidence="8">
    <location>
        <begin position="380"/>
        <end position="400"/>
    </location>
</feature>
<evidence type="ECO:0000256" key="4">
    <source>
        <dbReference type="ARBA" id="ARBA00022692"/>
    </source>
</evidence>
<dbReference type="InterPro" id="IPR050901">
    <property type="entry name" value="BP-dep_ABC_trans_perm"/>
</dbReference>
<evidence type="ECO:0000313" key="10">
    <source>
        <dbReference type="EMBL" id="ALX05517.1"/>
    </source>
</evidence>
<organism evidence="10 11">
    <name type="scientific">Aeromicrobium erythreum</name>
    <dbReference type="NCBI Taxonomy" id="2041"/>
    <lineage>
        <taxon>Bacteria</taxon>
        <taxon>Bacillati</taxon>
        <taxon>Actinomycetota</taxon>
        <taxon>Actinomycetes</taxon>
        <taxon>Propionibacteriales</taxon>
        <taxon>Nocardioidaceae</taxon>
        <taxon>Aeromicrobium</taxon>
    </lineage>
</organism>
<evidence type="ECO:0000256" key="8">
    <source>
        <dbReference type="SAM" id="Phobius"/>
    </source>
</evidence>
<keyword evidence="3" id="KW-1003">Cell membrane</keyword>
<keyword evidence="11" id="KW-1185">Reference proteome</keyword>
<feature type="domain" description="ABC transmembrane type-1" evidence="9">
    <location>
        <begin position="213"/>
        <end position="400"/>
    </location>
</feature>
<dbReference type="GO" id="GO:0055085">
    <property type="term" value="P:transmembrane transport"/>
    <property type="evidence" value="ECO:0007669"/>
    <property type="project" value="InterPro"/>
</dbReference>
<dbReference type="InterPro" id="IPR000515">
    <property type="entry name" value="MetI-like"/>
</dbReference>
<dbReference type="InterPro" id="IPR035906">
    <property type="entry name" value="MetI-like_sf"/>
</dbReference>
<keyword evidence="2" id="KW-0813">Transport</keyword>
<dbReference type="GO" id="GO:0005886">
    <property type="term" value="C:plasma membrane"/>
    <property type="evidence" value="ECO:0007669"/>
    <property type="project" value="UniProtKB-SubCell"/>
</dbReference>
<evidence type="ECO:0000259" key="9">
    <source>
        <dbReference type="PROSITE" id="PS50928"/>
    </source>
</evidence>
<accession>A0A0U4CXU5</accession>
<dbReference type="SUPFAM" id="SSF161098">
    <property type="entry name" value="MetI-like"/>
    <property type="match status" value="1"/>
</dbReference>
<feature type="compositionally biased region" description="Low complexity" evidence="7">
    <location>
        <begin position="29"/>
        <end position="38"/>
    </location>
</feature>
<feature type="compositionally biased region" description="Basic and acidic residues" evidence="7">
    <location>
        <begin position="47"/>
        <end position="60"/>
    </location>
</feature>
<dbReference type="STRING" id="2041.AERYTH_12830"/>
<feature type="transmembrane region" description="Helical" evidence="8">
    <location>
        <begin position="248"/>
        <end position="268"/>
    </location>
</feature>
<dbReference type="Gene3D" id="1.10.3720.10">
    <property type="entry name" value="MetI-like"/>
    <property type="match status" value="1"/>
</dbReference>